<keyword evidence="3" id="KW-0862">Zinc</keyword>
<organism evidence="6">
    <name type="scientific">Mucochytrium quahogii</name>
    <dbReference type="NCBI Taxonomy" id="96639"/>
    <lineage>
        <taxon>Eukaryota</taxon>
        <taxon>Sar</taxon>
        <taxon>Stramenopiles</taxon>
        <taxon>Bigyra</taxon>
        <taxon>Labyrinthulomycetes</taxon>
        <taxon>Thraustochytrida</taxon>
        <taxon>Thraustochytriidae</taxon>
        <taxon>Mucochytrium</taxon>
    </lineage>
</organism>
<gene>
    <name evidence="6" type="ORF">QSP1433_LOCUS464</name>
</gene>
<dbReference type="AlphaFoldDB" id="A0A7S2R7E6"/>
<evidence type="ECO:0000256" key="1">
    <source>
        <dbReference type="ARBA" id="ARBA00022723"/>
    </source>
</evidence>
<dbReference type="PROSITE" id="PS01360">
    <property type="entry name" value="ZF_MYND_1"/>
    <property type="match status" value="1"/>
</dbReference>
<evidence type="ECO:0000256" key="4">
    <source>
        <dbReference type="PROSITE-ProRule" id="PRU00134"/>
    </source>
</evidence>
<accession>A0A7S2R7E6</accession>
<evidence type="ECO:0000256" key="3">
    <source>
        <dbReference type="ARBA" id="ARBA00022833"/>
    </source>
</evidence>
<dbReference type="GO" id="GO:0008270">
    <property type="term" value="F:zinc ion binding"/>
    <property type="evidence" value="ECO:0007669"/>
    <property type="project" value="UniProtKB-KW"/>
</dbReference>
<sequence length="179" mass="19877">MDTKNMAKVLEPATSDDPQKVAEHINAEMCKQPQLLVDLARSEFERTGERGMLFEPCALLDVEKKQIMRFPVCGYSPLSQLGNLGADVMKILNEYDPKTEAFVLSQLQVSGDKTQQIYNDGNLVKAPQSGCHTPGCESAKGAQLKQCAGCGTTSYCSRECQVKHWKMHHKKNCKPKKVT</sequence>
<dbReference type="SUPFAM" id="SSF144232">
    <property type="entry name" value="HIT/MYND zinc finger-like"/>
    <property type="match status" value="1"/>
</dbReference>
<evidence type="ECO:0000256" key="2">
    <source>
        <dbReference type="ARBA" id="ARBA00022771"/>
    </source>
</evidence>
<evidence type="ECO:0000259" key="5">
    <source>
        <dbReference type="PROSITE" id="PS50865"/>
    </source>
</evidence>
<keyword evidence="2 4" id="KW-0863">Zinc-finger</keyword>
<dbReference type="Gene3D" id="6.10.140.2220">
    <property type="match status" value="1"/>
</dbReference>
<dbReference type="InterPro" id="IPR002893">
    <property type="entry name" value="Znf_MYND"/>
</dbReference>
<name>A0A7S2R7E6_9STRA</name>
<keyword evidence="1" id="KW-0479">Metal-binding</keyword>
<dbReference type="PROSITE" id="PS50865">
    <property type="entry name" value="ZF_MYND_2"/>
    <property type="match status" value="1"/>
</dbReference>
<dbReference type="EMBL" id="HBHK01000749">
    <property type="protein sequence ID" value="CAD9662851.1"/>
    <property type="molecule type" value="Transcribed_RNA"/>
</dbReference>
<proteinExistence type="predicted"/>
<dbReference type="Pfam" id="PF01753">
    <property type="entry name" value="zf-MYND"/>
    <property type="match status" value="1"/>
</dbReference>
<protein>
    <recommendedName>
        <fullName evidence="5">MYND-type domain-containing protein</fullName>
    </recommendedName>
</protein>
<evidence type="ECO:0000313" key="6">
    <source>
        <dbReference type="EMBL" id="CAD9662851.1"/>
    </source>
</evidence>
<reference evidence="6" key="1">
    <citation type="submission" date="2021-01" db="EMBL/GenBank/DDBJ databases">
        <authorList>
            <person name="Corre E."/>
            <person name="Pelletier E."/>
            <person name="Niang G."/>
            <person name="Scheremetjew M."/>
            <person name="Finn R."/>
            <person name="Kale V."/>
            <person name="Holt S."/>
            <person name="Cochrane G."/>
            <person name="Meng A."/>
            <person name="Brown T."/>
            <person name="Cohen L."/>
        </authorList>
    </citation>
    <scope>NUCLEOTIDE SEQUENCE</scope>
    <source>
        <strain evidence="6">NY070348D</strain>
    </source>
</reference>
<feature type="domain" description="MYND-type" evidence="5">
    <location>
        <begin position="131"/>
        <end position="173"/>
    </location>
</feature>